<dbReference type="PANTHER" id="PTHR48075">
    <property type="entry name" value="3-HYDROXYACYL-COA DEHYDROGENASE FAMILY PROTEIN"/>
    <property type="match status" value="1"/>
</dbReference>
<dbReference type="Gene3D" id="3.40.50.720">
    <property type="entry name" value="NAD(P)-binding Rossmann-like Domain"/>
    <property type="match status" value="1"/>
</dbReference>
<proteinExistence type="inferred from homology"/>
<evidence type="ECO:0000256" key="1">
    <source>
        <dbReference type="ARBA" id="ARBA00005086"/>
    </source>
</evidence>
<feature type="domain" description="3-hydroxyacyl-CoA dehydrogenase C-terminal" evidence="5">
    <location>
        <begin position="193"/>
        <end position="289"/>
    </location>
</feature>
<dbReference type="Pfam" id="PF00725">
    <property type="entry name" value="3HCDH"/>
    <property type="match status" value="1"/>
</dbReference>
<dbReference type="InterPro" id="IPR006108">
    <property type="entry name" value="3HC_DH_C"/>
</dbReference>
<evidence type="ECO:0000259" key="5">
    <source>
        <dbReference type="Pfam" id="PF00725"/>
    </source>
</evidence>
<dbReference type="InterPro" id="IPR013328">
    <property type="entry name" value="6PGD_dom2"/>
</dbReference>
<organism evidence="7 8">
    <name type="scientific">Candidatus Nephthysia bennettiae</name>
    <dbReference type="NCBI Taxonomy" id="3127016"/>
    <lineage>
        <taxon>Bacteria</taxon>
        <taxon>Bacillati</taxon>
        <taxon>Candidatus Dormiibacterota</taxon>
        <taxon>Candidatus Dormibacteria</taxon>
        <taxon>Candidatus Dormibacterales</taxon>
        <taxon>Candidatus Dormibacteraceae</taxon>
        <taxon>Candidatus Nephthysia</taxon>
    </lineage>
</organism>
<dbReference type="RefSeq" id="WP_338204645.1">
    <property type="nucleotide sequence ID" value="NZ_JAEKNR010000217.1"/>
</dbReference>
<dbReference type="InterPro" id="IPR006176">
    <property type="entry name" value="3-OHacyl-CoA_DH_NAD-bd"/>
</dbReference>
<dbReference type="AlphaFoldDB" id="A0A934K326"/>
<keyword evidence="3" id="KW-0560">Oxidoreductase</keyword>
<protein>
    <submittedName>
        <fullName evidence="7">3-hydroxyacyl-CoA dehydrogenase family protein</fullName>
    </submittedName>
</protein>
<reference evidence="7" key="1">
    <citation type="submission" date="2020-10" db="EMBL/GenBank/DDBJ databases">
        <title>Ca. Dormibacterota MAGs.</title>
        <authorList>
            <person name="Montgomery K."/>
        </authorList>
    </citation>
    <scope>NUCLEOTIDE SEQUENCE [LARGE SCALE GENOMIC DNA]</scope>
    <source>
        <strain evidence="7">SC8812_S17_10</strain>
    </source>
</reference>
<sequence>MSTEAARCSVLAVVGAGSMGAQIAQQAALHGVEVRLQDISPEQLGRAAGSNRSLLERRAAKGRLQSPELEAALARVSTTTELPAAVEGAEVVVEAIVEQLDAKRRLFADLDRLAAPDALLASNSSTMGVSELVAGIEHPERCCNLHFFYPPLVMDLVEVVKGPQTSEEAVERGMSFVRQIGRTPVLLRKEIPGFIVNRILQMATQEAYRLLDAGVASFEDIDTAVEKGLRWPLGPFRLGDLTGLDTTYNARKHMLEITGDERFRPSSALEAKVRAGELGRKTGRGWYVYSREQDD</sequence>
<dbReference type="PANTHER" id="PTHR48075:SF5">
    <property type="entry name" value="3-HYDROXYBUTYRYL-COA DEHYDROGENASE"/>
    <property type="match status" value="1"/>
</dbReference>
<dbReference type="GO" id="GO:0016491">
    <property type="term" value="F:oxidoreductase activity"/>
    <property type="evidence" value="ECO:0007669"/>
    <property type="project" value="UniProtKB-KW"/>
</dbReference>
<evidence type="ECO:0000256" key="4">
    <source>
        <dbReference type="PIRSR" id="PIRSR000105-1"/>
    </source>
</evidence>
<dbReference type="SUPFAM" id="SSF51735">
    <property type="entry name" value="NAD(P)-binding Rossmann-fold domains"/>
    <property type="match status" value="1"/>
</dbReference>
<comment type="similarity">
    <text evidence="2">Belongs to the 3-hydroxyacyl-CoA dehydrogenase family.</text>
</comment>
<evidence type="ECO:0000256" key="2">
    <source>
        <dbReference type="ARBA" id="ARBA00009463"/>
    </source>
</evidence>
<feature type="site" description="Important for catalytic activity" evidence="4">
    <location>
        <position position="146"/>
    </location>
</feature>
<comment type="pathway">
    <text evidence="1">Lipid metabolism; butanoate metabolism.</text>
</comment>
<dbReference type="Pfam" id="PF02737">
    <property type="entry name" value="3HCDH_N"/>
    <property type="match status" value="1"/>
</dbReference>
<dbReference type="EMBL" id="JAEKNR010000217">
    <property type="protein sequence ID" value="MBJ7600701.1"/>
    <property type="molecule type" value="Genomic_DNA"/>
</dbReference>
<dbReference type="PIRSF" id="PIRSF000105">
    <property type="entry name" value="HCDH"/>
    <property type="match status" value="1"/>
</dbReference>
<dbReference type="InterPro" id="IPR022694">
    <property type="entry name" value="3-OHacyl-CoA_DH"/>
</dbReference>
<gene>
    <name evidence="7" type="ORF">JF922_21860</name>
</gene>
<dbReference type="InterPro" id="IPR036291">
    <property type="entry name" value="NAD(P)-bd_dom_sf"/>
</dbReference>
<dbReference type="Proteomes" id="UP000612893">
    <property type="component" value="Unassembled WGS sequence"/>
</dbReference>
<evidence type="ECO:0000259" key="6">
    <source>
        <dbReference type="Pfam" id="PF02737"/>
    </source>
</evidence>
<accession>A0A934K326</accession>
<name>A0A934K326_9BACT</name>
<dbReference type="SUPFAM" id="SSF48179">
    <property type="entry name" value="6-phosphogluconate dehydrogenase C-terminal domain-like"/>
    <property type="match status" value="1"/>
</dbReference>
<evidence type="ECO:0000256" key="3">
    <source>
        <dbReference type="ARBA" id="ARBA00023002"/>
    </source>
</evidence>
<evidence type="ECO:0000313" key="8">
    <source>
        <dbReference type="Proteomes" id="UP000612893"/>
    </source>
</evidence>
<keyword evidence="8" id="KW-1185">Reference proteome</keyword>
<feature type="domain" description="3-hydroxyacyl-CoA dehydrogenase NAD binding" evidence="6">
    <location>
        <begin position="11"/>
        <end position="189"/>
    </location>
</feature>
<evidence type="ECO:0000313" key="7">
    <source>
        <dbReference type="EMBL" id="MBJ7600701.1"/>
    </source>
</evidence>
<dbReference type="InterPro" id="IPR008927">
    <property type="entry name" value="6-PGluconate_DH-like_C_sf"/>
</dbReference>
<comment type="caution">
    <text evidence="7">The sequence shown here is derived from an EMBL/GenBank/DDBJ whole genome shotgun (WGS) entry which is preliminary data.</text>
</comment>
<dbReference type="Gene3D" id="1.10.1040.10">
    <property type="entry name" value="N-(1-d-carboxylethyl)-l-norvaline Dehydrogenase, domain 2"/>
    <property type="match status" value="1"/>
</dbReference>